<dbReference type="AlphaFoldDB" id="A0A9P6KQM6"/>
<gene>
    <name evidence="2" type="ORF">PMIN01_05838</name>
</gene>
<sequence>MCCKDKYGNFYCAYTSENIAFCCADGEDVEDCSGNSNQTPSEEKNDDQASAIATSAFQPSMTATDQTRVARPERTSPPKIMPGSTKTYAEDPEVEKKCLLQSKLESQSGSLQRLESW</sequence>
<dbReference type="EMBL" id="WJXW01000005">
    <property type="protein sequence ID" value="KAF9735923.1"/>
    <property type="molecule type" value="Genomic_DNA"/>
</dbReference>
<accession>A0A9P6KQM6</accession>
<reference evidence="2" key="1">
    <citation type="journal article" date="2020" name="Mol. Plant Microbe Interact.">
        <title>Genome Sequence of the Biocontrol Agent Coniothyrium minitans strain Conio (IMI 134523).</title>
        <authorList>
            <person name="Patel D."/>
            <person name="Shittu T.A."/>
            <person name="Baroncelli R."/>
            <person name="Muthumeenakshi S."/>
            <person name="Osborne T.H."/>
            <person name="Janganan T.K."/>
            <person name="Sreenivasaprasad S."/>
        </authorList>
    </citation>
    <scope>NUCLEOTIDE SEQUENCE</scope>
    <source>
        <strain evidence="2">Conio</strain>
    </source>
</reference>
<feature type="compositionally biased region" description="Polar residues" evidence="1">
    <location>
        <begin position="51"/>
        <end position="67"/>
    </location>
</feature>
<evidence type="ECO:0000313" key="3">
    <source>
        <dbReference type="Proteomes" id="UP000756921"/>
    </source>
</evidence>
<keyword evidence="3" id="KW-1185">Reference proteome</keyword>
<comment type="caution">
    <text evidence="2">The sequence shown here is derived from an EMBL/GenBank/DDBJ whole genome shotgun (WGS) entry which is preliminary data.</text>
</comment>
<evidence type="ECO:0000256" key="1">
    <source>
        <dbReference type="SAM" id="MobiDB-lite"/>
    </source>
</evidence>
<evidence type="ECO:0000313" key="2">
    <source>
        <dbReference type="EMBL" id="KAF9735923.1"/>
    </source>
</evidence>
<proteinExistence type="predicted"/>
<dbReference type="OrthoDB" id="3800140at2759"/>
<dbReference type="Proteomes" id="UP000756921">
    <property type="component" value="Unassembled WGS sequence"/>
</dbReference>
<feature type="region of interest" description="Disordered" evidence="1">
    <location>
        <begin position="29"/>
        <end position="92"/>
    </location>
</feature>
<organism evidence="2 3">
    <name type="scientific">Paraphaeosphaeria minitans</name>
    <dbReference type="NCBI Taxonomy" id="565426"/>
    <lineage>
        <taxon>Eukaryota</taxon>
        <taxon>Fungi</taxon>
        <taxon>Dikarya</taxon>
        <taxon>Ascomycota</taxon>
        <taxon>Pezizomycotina</taxon>
        <taxon>Dothideomycetes</taxon>
        <taxon>Pleosporomycetidae</taxon>
        <taxon>Pleosporales</taxon>
        <taxon>Massarineae</taxon>
        <taxon>Didymosphaeriaceae</taxon>
        <taxon>Paraphaeosphaeria</taxon>
    </lineage>
</organism>
<name>A0A9P6KQM6_9PLEO</name>
<protein>
    <submittedName>
        <fullName evidence="2">Uncharacterized protein</fullName>
    </submittedName>
</protein>